<sequence length="456" mass="49229">MVEEQDLGNVQETDDVQETISVHEDLYPPEDVQDHVKYSTVVEEKKWPGWPGENVFRILVPAQKVGSIIGRKGEHIKKICEETKARIKILDGPPGTTERTVIISAKEEPDLLIPPALNGLLKIHRHILDEGSDADNVPAGGTFRTRLLVAAMQAGSLIGKQGATIKSIQDDSHCTIRVIGGENLPAVALPDDSIVEIQGEPAGLGKAIEIIGTHLRKFLVDRSVVGIFEMQMQMPSARPNQNVHSSESWGPPQSDFSMNPGGHGYGSDPSYMPPRPRQYDDYYSPADMPFDKKPRSGPHTYGRDISVGAHASNVQPQEAVIAKVTQNMQIPLAYADAVIGVNGANISYIRRSSGATIAIQETRGVPGEMTVEINGSASQVQAAHQLIQNCIADAMSNVQNPTTGGQPMQQPMQGYNPYPSHGPVYGSSTSNTAGQTSHVNVQSGDYGSMYGTSYGY</sequence>
<name>A0ABD1GSN6_SALDI</name>
<feature type="compositionally biased region" description="Low complexity" evidence="3">
    <location>
        <begin position="402"/>
        <end position="419"/>
    </location>
</feature>
<dbReference type="Gene3D" id="3.30.310.210">
    <property type="match status" value="1"/>
</dbReference>
<evidence type="ECO:0000259" key="4">
    <source>
        <dbReference type="SMART" id="SM00322"/>
    </source>
</evidence>
<keyword evidence="6" id="KW-1185">Reference proteome</keyword>
<dbReference type="AlphaFoldDB" id="A0ABD1GSN6"/>
<keyword evidence="2" id="KW-0694">RNA-binding</keyword>
<evidence type="ECO:0000313" key="6">
    <source>
        <dbReference type="Proteomes" id="UP001567538"/>
    </source>
</evidence>
<dbReference type="CDD" id="cd22460">
    <property type="entry name" value="KH-I_PEPPER_rpt2_like"/>
    <property type="match status" value="1"/>
</dbReference>
<proteinExistence type="predicted"/>
<protein>
    <submittedName>
        <fullName evidence="5">Flowering locus Ky domain-like</fullName>
    </submittedName>
</protein>
<feature type="region of interest" description="Disordered" evidence="3">
    <location>
        <begin position="402"/>
        <end position="444"/>
    </location>
</feature>
<comment type="caution">
    <text evidence="5">The sequence shown here is derived from an EMBL/GenBank/DDBJ whole genome shotgun (WGS) entry which is preliminary data.</text>
</comment>
<organism evidence="5 6">
    <name type="scientific">Salvia divinorum</name>
    <name type="common">Maria pastora</name>
    <name type="synonym">Diviner's sage</name>
    <dbReference type="NCBI Taxonomy" id="28513"/>
    <lineage>
        <taxon>Eukaryota</taxon>
        <taxon>Viridiplantae</taxon>
        <taxon>Streptophyta</taxon>
        <taxon>Embryophyta</taxon>
        <taxon>Tracheophyta</taxon>
        <taxon>Spermatophyta</taxon>
        <taxon>Magnoliopsida</taxon>
        <taxon>eudicotyledons</taxon>
        <taxon>Gunneridae</taxon>
        <taxon>Pentapetalae</taxon>
        <taxon>asterids</taxon>
        <taxon>lamiids</taxon>
        <taxon>Lamiales</taxon>
        <taxon>Lamiaceae</taxon>
        <taxon>Nepetoideae</taxon>
        <taxon>Mentheae</taxon>
        <taxon>Salviinae</taxon>
        <taxon>Salvia</taxon>
        <taxon>Salvia subgen. Calosphace</taxon>
    </lineage>
</organism>
<dbReference type="InterPro" id="IPR036612">
    <property type="entry name" value="KH_dom_type_1_sf"/>
</dbReference>
<feature type="domain" description="K Homology" evidence="4">
    <location>
        <begin position="52"/>
        <end position="125"/>
    </location>
</feature>
<feature type="compositionally biased region" description="Polar residues" evidence="3">
    <location>
        <begin position="426"/>
        <end position="444"/>
    </location>
</feature>
<feature type="domain" description="K Homology" evidence="4">
    <location>
        <begin position="141"/>
        <end position="216"/>
    </location>
</feature>
<reference evidence="5 6" key="1">
    <citation type="submission" date="2024-06" db="EMBL/GenBank/DDBJ databases">
        <title>A chromosome level genome sequence of Diviner's sage (Salvia divinorum).</title>
        <authorList>
            <person name="Ford S.A."/>
            <person name="Ro D.-K."/>
            <person name="Ness R.W."/>
            <person name="Phillips M.A."/>
        </authorList>
    </citation>
    <scope>NUCLEOTIDE SEQUENCE [LARGE SCALE GENOMIC DNA]</scope>
    <source>
        <strain evidence="5">SAF-2024a</strain>
        <tissue evidence="5">Leaf</tissue>
    </source>
</reference>
<dbReference type="PROSITE" id="PS50084">
    <property type="entry name" value="KH_TYPE_1"/>
    <property type="match status" value="3"/>
</dbReference>
<dbReference type="InterPro" id="IPR004088">
    <property type="entry name" value="KH_dom_type_1"/>
</dbReference>
<dbReference type="Gene3D" id="3.30.1370.10">
    <property type="entry name" value="K Homology domain, type 1"/>
    <property type="match status" value="1"/>
</dbReference>
<dbReference type="Proteomes" id="UP001567538">
    <property type="component" value="Unassembled WGS sequence"/>
</dbReference>
<dbReference type="EMBL" id="JBEAFC010000008">
    <property type="protein sequence ID" value="KAL1547150.1"/>
    <property type="molecule type" value="Genomic_DNA"/>
</dbReference>
<evidence type="ECO:0000256" key="3">
    <source>
        <dbReference type="SAM" id="MobiDB-lite"/>
    </source>
</evidence>
<dbReference type="PANTHER" id="PTHR10288">
    <property type="entry name" value="KH DOMAIN CONTAINING RNA BINDING PROTEIN"/>
    <property type="match status" value="1"/>
</dbReference>
<dbReference type="CDD" id="cd22459">
    <property type="entry name" value="KH-I_PEPPER_rpt1_like"/>
    <property type="match status" value="1"/>
</dbReference>
<evidence type="ECO:0000256" key="2">
    <source>
        <dbReference type="PROSITE-ProRule" id="PRU00117"/>
    </source>
</evidence>
<dbReference type="GO" id="GO:0003723">
    <property type="term" value="F:RNA binding"/>
    <property type="evidence" value="ECO:0007669"/>
    <property type="project" value="UniProtKB-UniRule"/>
</dbReference>
<dbReference type="CDD" id="cd22461">
    <property type="entry name" value="KH-I_PEPPER_like_rpt3"/>
    <property type="match status" value="1"/>
</dbReference>
<evidence type="ECO:0000256" key="1">
    <source>
        <dbReference type="ARBA" id="ARBA00022737"/>
    </source>
</evidence>
<evidence type="ECO:0000313" key="5">
    <source>
        <dbReference type="EMBL" id="KAL1547150.1"/>
    </source>
</evidence>
<dbReference type="SUPFAM" id="SSF54791">
    <property type="entry name" value="Eukaryotic type KH-domain (KH-domain type I)"/>
    <property type="match status" value="3"/>
</dbReference>
<accession>A0ABD1GSN6</accession>
<gene>
    <name evidence="5" type="ORF">AAHA92_23657</name>
</gene>
<dbReference type="SMART" id="SM00322">
    <property type="entry name" value="KH"/>
    <property type="match status" value="3"/>
</dbReference>
<feature type="domain" description="K Homology" evidence="4">
    <location>
        <begin position="322"/>
        <end position="392"/>
    </location>
</feature>
<keyword evidence="1" id="KW-0677">Repeat</keyword>
<dbReference type="InterPro" id="IPR004087">
    <property type="entry name" value="KH_dom"/>
</dbReference>
<dbReference type="Pfam" id="PF00013">
    <property type="entry name" value="KH_1"/>
    <property type="match status" value="3"/>
</dbReference>
<feature type="region of interest" description="Disordered" evidence="3">
    <location>
        <begin position="236"/>
        <end position="280"/>
    </location>
</feature>
<feature type="compositionally biased region" description="Polar residues" evidence="3">
    <location>
        <begin position="238"/>
        <end position="248"/>
    </location>
</feature>